<evidence type="ECO:0000313" key="2">
    <source>
        <dbReference type="Proteomes" id="UP000531594"/>
    </source>
</evidence>
<dbReference type="EMBL" id="JACHGK010000005">
    <property type="protein sequence ID" value="MBB6445295.1"/>
    <property type="molecule type" value="Genomic_DNA"/>
</dbReference>
<accession>A0A7X0HT64</accession>
<dbReference type="Proteomes" id="UP000531594">
    <property type="component" value="Unassembled WGS sequence"/>
</dbReference>
<comment type="caution">
    <text evidence="1">The sequence shown here is derived from an EMBL/GenBank/DDBJ whole genome shotgun (WGS) entry which is preliminary data.</text>
</comment>
<gene>
    <name evidence="1" type="ORF">HNR53_001913</name>
</gene>
<name>A0A7X0HT64_9BACI</name>
<reference evidence="1 2" key="1">
    <citation type="submission" date="2020-08" db="EMBL/GenBank/DDBJ databases">
        <title>Genomic Encyclopedia of Type Strains, Phase IV (KMG-IV): sequencing the most valuable type-strain genomes for metagenomic binning, comparative biology and taxonomic classification.</title>
        <authorList>
            <person name="Goeker M."/>
        </authorList>
    </citation>
    <scope>NUCLEOTIDE SEQUENCE [LARGE SCALE GENOMIC DNA]</scope>
    <source>
        <strain evidence="1 2">DSM 5391</strain>
    </source>
</reference>
<keyword evidence="2" id="KW-1185">Reference proteome</keyword>
<sequence length="35" mass="4524">MKKMELWRYNPDWLLSQWMKGFLFFFSYDFVAERI</sequence>
<dbReference type="AlphaFoldDB" id="A0A7X0HT64"/>
<protein>
    <submittedName>
        <fullName evidence="1">Uncharacterized protein</fullName>
    </submittedName>
</protein>
<proteinExistence type="predicted"/>
<evidence type="ECO:0000313" key="1">
    <source>
        <dbReference type="EMBL" id="MBB6445295.1"/>
    </source>
</evidence>
<organism evidence="1 2">
    <name type="scientific">Bacillus benzoevorans</name>
    <dbReference type="NCBI Taxonomy" id="1456"/>
    <lineage>
        <taxon>Bacteria</taxon>
        <taxon>Bacillati</taxon>
        <taxon>Bacillota</taxon>
        <taxon>Bacilli</taxon>
        <taxon>Bacillales</taxon>
        <taxon>Bacillaceae</taxon>
        <taxon>Bacillus</taxon>
    </lineage>
</organism>